<keyword evidence="1" id="KW-0732">Signal</keyword>
<feature type="chain" id="PRO_5009303918" description="DUF4309 domain-containing protein" evidence="1">
    <location>
        <begin position="32"/>
        <end position="172"/>
    </location>
</feature>
<organism evidence="2 3">
    <name type="scientific">Marininema halotolerans</name>
    <dbReference type="NCBI Taxonomy" id="1155944"/>
    <lineage>
        <taxon>Bacteria</taxon>
        <taxon>Bacillati</taxon>
        <taxon>Bacillota</taxon>
        <taxon>Bacilli</taxon>
        <taxon>Bacillales</taxon>
        <taxon>Thermoactinomycetaceae</taxon>
        <taxon>Marininema</taxon>
    </lineage>
</organism>
<evidence type="ECO:0000256" key="1">
    <source>
        <dbReference type="SAM" id="SignalP"/>
    </source>
</evidence>
<evidence type="ECO:0000313" key="2">
    <source>
        <dbReference type="EMBL" id="SFS45026.1"/>
    </source>
</evidence>
<dbReference type="Pfam" id="PF14172">
    <property type="entry name" value="DUF4309"/>
    <property type="match status" value="1"/>
</dbReference>
<feature type="signal peptide" evidence="1">
    <location>
        <begin position="1"/>
        <end position="31"/>
    </location>
</feature>
<protein>
    <recommendedName>
        <fullName evidence="4">DUF4309 domain-containing protein</fullName>
    </recommendedName>
</protein>
<dbReference type="Proteomes" id="UP000198660">
    <property type="component" value="Unassembled WGS sequence"/>
</dbReference>
<keyword evidence="3" id="KW-1185">Reference proteome</keyword>
<dbReference type="AlphaFoldDB" id="A0A1I6PXU5"/>
<name>A0A1I6PXU5_9BACL</name>
<sequence>MLKKKLIALLAVVAVCAWAPLSPLFHTTAHASPDHQAKGDVLKQTIKLAKEGKAVNSGSFRLGSKKSSIISQWGKPESQDQFTLNYEKRKIAFGLNEQGTVHSLFTKDAKLLSVTHDDVAQKLGKPFASDAGAGQYYESYHAGINKVTFQWTRMANPNGELELSSVKIERAH</sequence>
<proteinExistence type="predicted"/>
<dbReference type="EMBL" id="FPAA01000002">
    <property type="protein sequence ID" value="SFS45026.1"/>
    <property type="molecule type" value="Genomic_DNA"/>
</dbReference>
<accession>A0A1I6PXU5</accession>
<dbReference type="InterPro" id="IPR025453">
    <property type="entry name" value="DUF4309"/>
</dbReference>
<evidence type="ECO:0008006" key="4">
    <source>
        <dbReference type="Google" id="ProtNLM"/>
    </source>
</evidence>
<gene>
    <name evidence="2" type="ORF">SAMN05444972_102210</name>
</gene>
<evidence type="ECO:0000313" key="3">
    <source>
        <dbReference type="Proteomes" id="UP000198660"/>
    </source>
</evidence>
<reference evidence="3" key="1">
    <citation type="submission" date="2016-10" db="EMBL/GenBank/DDBJ databases">
        <authorList>
            <person name="Varghese N."/>
            <person name="Submissions S."/>
        </authorList>
    </citation>
    <scope>NUCLEOTIDE SEQUENCE [LARGE SCALE GENOMIC DNA]</scope>
    <source>
        <strain evidence="3">DSM 45789</strain>
    </source>
</reference>